<evidence type="ECO:0000313" key="1">
    <source>
        <dbReference type="EMBL" id="EAN6191909.1"/>
    </source>
</evidence>
<comment type="caution">
    <text evidence="1">The sequence shown here is derived from an EMBL/GenBank/DDBJ whole genome shotgun (WGS) entry which is preliminary data.</text>
</comment>
<protein>
    <submittedName>
        <fullName evidence="1">Uncharacterized protein</fullName>
    </submittedName>
</protein>
<accession>A0A5T3N006</accession>
<proteinExistence type="predicted"/>
<organism evidence="1">
    <name type="scientific">Salmonella enterica</name>
    <name type="common">Salmonella choleraesuis</name>
    <dbReference type="NCBI Taxonomy" id="28901"/>
    <lineage>
        <taxon>Bacteria</taxon>
        <taxon>Pseudomonadati</taxon>
        <taxon>Pseudomonadota</taxon>
        <taxon>Gammaproteobacteria</taxon>
        <taxon>Enterobacterales</taxon>
        <taxon>Enterobacteriaceae</taxon>
        <taxon>Salmonella</taxon>
    </lineage>
</organism>
<name>A0A5T3N006_SALER</name>
<dbReference type="AlphaFoldDB" id="A0A5T3N006"/>
<reference evidence="1" key="1">
    <citation type="submission" date="2018-12" db="EMBL/GenBank/DDBJ databases">
        <authorList>
            <consortium name="PulseNet: The National Subtyping Network for Foodborne Disease Surveillance"/>
            <person name="Tarr C.L."/>
            <person name="Trees E."/>
            <person name="Katz L.S."/>
            <person name="Carleton-Romer H.A."/>
            <person name="Stroika S."/>
            <person name="Kucerova Z."/>
            <person name="Roache K.F."/>
            <person name="Sabol A.L."/>
            <person name="Besser J."/>
            <person name="Gerner-Smidt P."/>
        </authorList>
    </citation>
    <scope>NUCLEOTIDE SEQUENCE</scope>
    <source>
        <strain evidence="1">PNUSAS060203</strain>
    </source>
</reference>
<gene>
    <name evidence="1" type="ORF">EJS11_10820</name>
</gene>
<dbReference type="EMBL" id="AACYSG010000008">
    <property type="protein sequence ID" value="EAN6191909.1"/>
    <property type="molecule type" value="Genomic_DNA"/>
</dbReference>
<sequence>MTTLKQVHEIEFFPKSAAAKSPLDYDLALRRKLSGTGAKILGYVMPWEGVFTKVVIDFGYDVVETRTITGFQTSIDKPLSKVELRKKLKGDIEESLKKISDDLEFVCFMPKTKNSQHIHYKTRNKITLKEKIYLGRNHTKEKFTSLLTPAHILRDESTDGMIVFAKDIPFVKYHHFSKTPMEVEQLLIEKCKTINATYNGLVLPFIRYFDVSFSMTLESGETKTLRAKGFIEGKTTGLGRTRAKVKSGYMNDGFPTWFYVMKLGDSHLKYGITIDYERRMKEHKRNCKLPVTLHYVHHFEDGYYANLMEEEIAQRFFTNIIPKHLFKVGYSETIHIDDAPALEEFINDFLNDSGEKDYMGWVSPKDNFNEDTLELTKHFYGIHNIYGYAA</sequence>